<evidence type="ECO:0000256" key="4">
    <source>
        <dbReference type="ARBA" id="ARBA00022475"/>
    </source>
</evidence>
<dbReference type="PROSITE" id="PS00216">
    <property type="entry name" value="SUGAR_TRANSPORT_1"/>
    <property type="match status" value="1"/>
</dbReference>
<keyword evidence="7 8" id="KW-0472">Membrane</keyword>
<evidence type="ECO:0000256" key="7">
    <source>
        <dbReference type="ARBA" id="ARBA00023136"/>
    </source>
</evidence>
<reference evidence="10 11" key="1">
    <citation type="submission" date="2018-06" db="EMBL/GenBank/DDBJ databases">
        <title>Whole Genome Sequence of an efficient microsymbiont, Rhizobium tropici.</title>
        <authorList>
            <person name="Srinivasan R."/>
            <person name="Singh H.V."/>
            <person name="Srivastava R."/>
            <person name="Kumari B."/>
            <person name="Radhakrishna A."/>
        </authorList>
    </citation>
    <scope>NUCLEOTIDE SEQUENCE [LARGE SCALE GENOMIC DNA]</scope>
    <source>
        <strain evidence="10 11">IGFRI Rhizo-19</strain>
    </source>
</reference>
<dbReference type="GO" id="GO:0005886">
    <property type="term" value="C:plasma membrane"/>
    <property type="evidence" value="ECO:0007669"/>
    <property type="project" value="UniProtKB-SubCell"/>
</dbReference>
<feature type="domain" description="Major facilitator superfamily (MFS) profile" evidence="9">
    <location>
        <begin position="18"/>
        <end position="456"/>
    </location>
</feature>
<dbReference type="Gene3D" id="1.20.1250.20">
    <property type="entry name" value="MFS general substrate transporter like domains"/>
    <property type="match status" value="1"/>
</dbReference>
<feature type="transmembrane region" description="Helical" evidence="8">
    <location>
        <begin position="230"/>
        <end position="251"/>
    </location>
</feature>
<dbReference type="NCBIfam" id="TIGR00711">
    <property type="entry name" value="efflux_EmrB"/>
    <property type="match status" value="1"/>
</dbReference>
<keyword evidence="3" id="KW-0813">Transport</keyword>
<organism evidence="10 11">
    <name type="scientific">Rhizobium tropici</name>
    <dbReference type="NCBI Taxonomy" id="398"/>
    <lineage>
        <taxon>Bacteria</taxon>
        <taxon>Pseudomonadati</taxon>
        <taxon>Pseudomonadota</taxon>
        <taxon>Alphaproteobacteria</taxon>
        <taxon>Hyphomicrobiales</taxon>
        <taxon>Rhizobiaceae</taxon>
        <taxon>Rhizobium/Agrobacterium group</taxon>
        <taxon>Rhizobium</taxon>
    </lineage>
</organism>
<dbReference type="PANTHER" id="PTHR42718">
    <property type="entry name" value="MAJOR FACILITATOR SUPERFAMILY MULTIDRUG TRANSPORTER MFSC"/>
    <property type="match status" value="1"/>
</dbReference>
<comment type="subcellular location">
    <subcellularLocation>
        <location evidence="1">Cell membrane</location>
        <topology evidence="1">Multi-pass membrane protein</topology>
    </subcellularLocation>
</comment>
<proteinExistence type="inferred from homology"/>
<evidence type="ECO:0000313" key="10">
    <source>
        <dbReference type="EMBL" id="RAX37356.1"/>
    </source>
</evidence>
<dbReference type="PANTHER" id="PTHR42718:SF9">
    <property type="entry name" value="MAJOR FACILITATOR SUPERFAMILY MULTIDRUG TRANSPORTER MFSC"/>
    <property type="match status" value="1"/>
</dbReference>
<keyword evidence="5 8" id="KW-0812">Transmembrane</keyword>
<dbReference type="Gene3D" id="1.20.1720.10">
    <property type="entry name" value="Multidrug resistance protein D"/>
    <property type="match status" value="1"/>
</dbReference>
<dbReference type="RefSeq" id="WP_112345621.1">
    <property type="nucleotide sequence ID" value="NZ_QMKK01000061.1"/>
</dbReference>
<feature type="transmembrane region" description="Helical" evidence="8">
    <location>
        <begin position="206"/>
        <end position="224"/>
    </location>
</feature>
<evidence type="ECO:0000256" key="1">
    <source>
        <dbReference type="ARBA" id="ARBA00004651"/>
    </source>
</evidence>
<evidence type="ECO:0000256" key="2">
    <source>
        <dbReference type="ARBA" id="ARBA00008537"/>
    </source>
</evidence>
<gene>
    <name evidence="10" type="ORF">DQ393_31595</name>
</gene>
<feature type="transmembrane region" description="Helical" evidence="8">
    <location>
        <begin position="368"/>
        <end position="388"/>
    </location>
</feature>
<feature type="transmembrane region" description="Helical" evidence="8">
    <location>
        <begin position="146"/>
        <end position="167"/>
    </location>
</feature>
<dbReference type="PROSITE" id="PS50850">
    <property type="entry name" value="MFS"/>
    <property type="match status" value="1"/>
</dbReference>
<dbReference type="InterPro" id="IPR036259">
    <property type="entry name" value="MFS_trans_sf"/>
</dbReference>
<comment type="similarity">
    <text evidence="2">Belongs to the major facilitator superfamily. EmrB family.</text>
</comment>
<feature type="transmembrane region" description="Helical" evidence="8">
    <location>
        <begin position="271"/>
        <end position="295"/>
    </location>
</feature>
<dbReference type="SUPFAM" id="SSF103473">
    <property type="entry name" value="MFS general substrate transporter"/>
    <property type="match status" value="1"/>
</dbReference>
<dbReference type="AlphaFoldDB" id="A0A329Y0Z5"/>
<feature type="transmembrane region" description="Helical" evidence="8">
    <location>
        <begin position="113"/>
        <end position="134"/>
    </location>
</feature>
<feature type="transmembrane region" description="Helical" evidence="8">
    <location>
        <begin position="20"/>
        <end position="40"/>
    </location>
</feature>
<feature type="transmembrane region" description="Helical" evidence="8">
    <location>
        <begin position="428"/>
        <end position="453"/>
    </location>
</feature>
<evidence type="ECO:0000256" key="8">
    <source>
        <dbReference type="SAM" id="Phobius"/>
    </source>
</evidence>
<dbReference type="GO" id="GO:0022857">
    <property type="term" value="F:transmembrane transporter activity"/>
    <property type="evidence" value="ECO:0007669"/>
    <property type="project" value="InterPro"/>
</dbReference>
<feature type="transmembrane region" description="Helical" evidence="8">
    <location>
        <begin position="60"/>
        <end position="78"/>
    </location>
</feature>
<evidence type="ECO:0000256" key="6">
    <source>
        <dbReference type="ARBA" id="ARBA00022989"/>
    </source>
</evidence>
<name>A0A329Y0Z5_RHITR</name>
<feature type="transmembrane region" description="Helical" evidence="8">
    <location>
        <begin position="338"/>
        <end position="356"/>
    </location>
</feature>
<evidence type="ECO:0000259" key="9">
    <source>
        <dbReference type="PROSITE" id="PS50850"/>
    </source>
</evidence>
<dbReference type="InterPro" id="IPR011701">
    <property type="entry name" value="MFS"/>
</dbReference>
<keyword evidence="4" id="KW-1003">Cell membrane</keyword>
<feature type="transmembrane region" description="Helical" evidence="8">
    <location>
        <begin position="173"/>
        <end position="194"/>
    </location>
</feature>
<evidence type="ECO:0000256" key="5">
    <source>
        <dbReference type="ARBA" id="ARBA00022692"/>
    </source>
</evidence>
<accession>A0A329Y0Z5</accession>
<feature type="transmembrane region" description="Helical" evidence="8">
    <location>
        <begin position="400"/>
        <end position="422"/>
    </location>
</feature>
<keyword evidence="6 8" id="KW-1133">Transmembrane helix</keyword>
<dbReference type="InterPro" id="IPR005829">
    <property type="entry name" value="Sugar_transporter_CS"/>
</dbReference>
<feature type="transmembrane region" description="Helical" evidence="8">
    <location>
        <begin position="85"/>
        <end position="107"/>
    </location>
</feature>
<dbReference type="CDD" id="cd17321">
    <property type="entry name" value="MFS_MMR_MDR_like"/>
    <property type="match status" value="1"/>
</dbReference>
<protein>
    <submittedName>
        <fullName evidence="10">MFS transporter</fullName>
    </submittedName>
</protein>
<dbReference type="Pfam" id="PF07690">
    <property type="entry name" value="MFS_1"/>
    <property type="match status" value="1"/>
</dbReference>
<dbReference type="InterPro" id="IPR020846">
    <property type="entry name" value="MFS_dom"/>
</dbReference>
<evidence type="ECO:0000313" key="11">
    <source>
        <dbReference type="Proteomes" id="UP000251205"/>
    </source>
</evidence>
<evidence type="ECO:0000256" key="3">
    <source>
        <dbReference type="ARBA" id="ARBA00022448"/>
    </source>
</evidence>
<dbReference type="InterPro" id="IPR004638">
    <property type="entry name" value="EmrB-like"/>
</dbReference>
<dbReference type="OrthoDB" id="2414439at2"/>
<dbReference type="Proteomes" id="UP000251205">
    <property type="component" value="Unassembled WGS sequence"/>
</dbReference>
<sequence length="456" mass="47484">MHSIEQREKHLSKLHPSSLIVLCLGVIVAQVDTSVVNLAIQPIGKSLAASVTQLQWVVDAYNLVYAALLITGGLLADLYGRRLTFIIGCIIFTIASLGCALAPAIAILIGARAVTGCGSALLIPASLSLIRVLYPDEKVRERALGIWAGCNGMSLAIGPSLGGYLIHSFGWRAVFLVVVPIGVMAAIGALLWVPESAGRKGRSFDALGQILGVVSLGAITLAAIESSHLPLLWTILLASCGLVLLSFFVVVERRLDQRALVPVAVFSNTRFSGAMVGTAAMTFGMYGTLFLFPLTSLGLDRLDPTDVGLALLPMALSFVVISPFSGSLSENFGKQRTITLGLAGMGLGNMLLGIAFTENLLIAEEFGLLLTGIGMGLATGPLTAVAVSSVGSERAGTASALINVARMVGATIGVASLGSVFACFHEPQLGFITAMLCGGVTQLLGSVAAWRYLSWT</sequence>
<feature type="transmembrane region" description="Helical" evidence="8">
    <location>
        <begin position="307"/>
        <end position="326"/>
    </location>
</feature>
<comment type="caution">
    <text evidence="10">The sequence shown here is derived from an EMBL/GenBank/DDBJ whole genome shotgun (WGS) entry which is preliminary data.</text>
</comment>
<dbReference type="EMBL" id="QMKK01000061">
    <property type="protein sequence ID" value="RAX37356.1"/>
    <property type="molecule type" value="Genomic_DNA"/>
</dbReference>